<dbReference type="Pfam" id="PF13439">
    <property type="entry name" value="Glyco_transf_4"/>
    <property type="match status" value="1"/>
</dbReference>
<sequence length="429" mass="48756">MSNASGRKVSVVLFFCALRTGHFGQKTFVDRVISFFREDPGIDITIIHTDSTASRELTIVKEDGITNLLVPAPENKMHINALQDQFQKKYAHRLLDILFPYVRNLPNVVFWVNSIDYLNVCVAIRERFENVQLLYVHHAWSWKGFINMADQEFARHWKKGNNAISPGAFEMTGYQQKIASLADRIITVTAHASTYFEEVLGIHARKLRLIYNGIDTEREIARDKKALKHKYGIGEQEQLIIFAGRLTKEKGAYCIVDAFNLVAQRHSNSRLLVIGDGEIAKCLSRAASNWSRISFTGEITHEQVQELYSIAAIGVQPSLIEQCSFTALEMALYHLPMLVSNDIGLNEMFRDGIDALMVGVKYDTEGIKYLDPEEIADKLIYLLENPSVAETLGERAYDRVSQKFNIQQMRRGYMDTIETFSNSFEPAGI</sequence>
<dbReference type="GO" id="GO:0016757">
    <property type="term" value="F:glycosyltransferase activity"/>
    <property type="evidence" value="ECO:0007669"/>
    <property type="project" value="UniProtKB-KW"/>
</dbReference>
<dbReference type="Pfam" id="PF00534">
    <property type="entry name" value="Glycos_transf_1"/>
    <property type="match status" value="1"/>
</dbReference>
<dbReference type="PANTHER" id="PTHR46401:SF2">
    <property type="entry name" value="GLYCOSYLTRANSFERASE WBBK-RELATED"/>
    <property type="match status" value="1"/>
</dbReference>
<organism evidence="4 5">
    <name type="scientific">Candidatus Pseudobacter hemicellulosilyticus</name>
    <dbReference type="NCBI Taxonomy" id="3121375"/>
    <lineage>
        <taxon>Bacteria</taxon>
        <taxon>Pseudomonadati</taxon>
        <taxon>Bacteroidota</taxon>
        <taxon>Chitinophagia</taxon>
        <taxon>Chitinophagales</taxon>
        <taxon>Chitinophagaceae</taxon>
        <taxon>Pseudobacter</taxon>
    </lineage>
</organism>
<dbReference type="SUPFAM" id="SSF53756">
    <property type="entry name" value="UDP-Glycosyltransferase/glycogen phosphorylase"/>
    <property type="match status" value="1"/>
</dbReference>
<feature type="domain" description="Glycosyl transferase family 1" evidence="2">
    <location>
        <begin position="224"/>
        <end position="398"/>
    </location>
</feature>
<protein>
    <submittedName>
        <fullName evidence="4">Glycosyltransferase</fullName>
        <ecNumber evidence="4">2.4.-.-</ecNumber>
    </submittedName>
</protein>
<keyword evidence="4" id="KW-0328">Glycosyltransferase</keyword>
<accession>A0AAJ5WM02</accession>
<evidence type="ECO:0000259" key="2">
    <source>
        <dbReference type="Pfam" id="PF00534"/>
    </source>
</evidence>
<evidence type="ECO:0000259" key="3">
    <source>
        <dbReference type="Pfam" id="PF13439"/>
    </source>
</evidence>
<dbReference type="CDD" id="cd03801">
    <property type="entry name" value="GT4_PimA-like"/>
    <property type="match status" value="1"/>
</dbReference>
<dbReference type="EMBL" id="CP119311">
    <property type="protein sequence ID" value="WEK33549.1"/>
    <property type="molecule type" value="Genomic_DNA"/>
</dbReference>
<evidence type="ECO:0000313" key="5">
    <source>
        <dbReference type="Proteomes" id="UP001220610"/>
    </source>
</evidence>
<dbReference type="AlphaFoldDB" id="A0AAJ5WM02"/>
<dbReference type="EC" id="2.4.-.-" evidence="4"/>
<dbReference type="GO" id="GO:0009103">
    <property type="term" value="P:lipopolysaccharide biosynthetic process"/>
    <property type="evidence" value="ECO:0007669"/>
    <property type="project" value="TreeGrafter"/>
</dbReference>
<reference evidence="4" key="1">
    <citation type="submission" date="2023-03" db="EMBL/GenBank/DDBJ databases">
        <title>Andean soil-derived lignocellulolytic bacterial consortium as a source of novel taxa and putative plastic-active enzymes.</title>
        <authorList>
            <person name="Diaz-Garcia L."/>
            <person name="Chuvochina M."/>
            <person name="Feuerriegel G."/>
            <person name="Bunk B."/>
            <person name="Sproer C."/>
            <person name="Streit W.R."/>
            <person name="Rodriguez L.M."/>
            <person name="Overmann J."/>
            <person name="Jimenez D.J."/>
        </authorList>
    </citation>
    <scope>NUCLEOTIDE SEQUENCE</scope>
    <source>
        <strain evidence="4">MAG 7</strain>
    </source>
</reference>
<dbReference type="Gene3D" id="3.40.50.2000">
    <property type="entry name" value="Glycogen Phosphorylase B"/>
    <property type="match status" value="2"/>
</dbReference>
<dbReference type="PANTHER" id="PTHR46401">
    <property type="entry name" value="GLYCOSYLTRANSFERASE WBBK-RELATED"/>
    <property type="match status" value="1"/>
</dbReference>
<feature type="domain" description="Glycosyltransferase subfamily 4-like N-terminal" evidence="3">
    <location>
        <begin position="129"/>
        <end position="218"/>
    </location>
</feature>
<gene>
    <name evidence="4" type="ORF">P0Y53_13740</name>
</gene>
<dbReference type="InterPro" id="IPR028098">
    <property type="entry name" value="Glyco_trans_4-like_N"/>
</dbReference>
<dbReference type="Proteomes" id="UP001220610">
    <property type="component" value="Chromosome"/>
</dbReference>
<evidence type="ECO:0000256" key="1">
    <source>
        <dbReference type="ARBA" id="ARBA00022679"/>
    </source>
</evidence>
<evidence type="ECO:0000313" key="4">
    <source>
        <dbReference type="EMBL" id="WEK33549.1"/>
    </source>
</evidence>
<dbReference type="InterPro" id="IPR001296">
    <property type="entry name" value="Glyco_trans_1"/>
</dbReference>
<name>A0AAJ5WM02_9BACT</name>
<keyword evidence="1 4" id="KW-0808">Transferase</keyword>
<proteinExistence type="predicted"/>